<gene>
    <name evidence="8" type="primary">yshE</name>
    <name evidence="8" type="ORF">GCM10008013_07260</name>
</gene>
<feature type="transmembrane region" description="Helical" evidence="7">
    <location>
        <begin position="81"/>
        <end position="102"/>
    </location>
</feature>
<dbReference type="PANTHER" id="PTHR40043:SF1">
    <property type="entry name" value="UPF0719 INNER MEMBRANE PROTEIN YJFL"/>
    <property type="match status" value="1"/>
</dbReference>
<keyword evidence="4 7" id="KW-0812">Transmembrane</keyword>
<comment type="caution">
    <text evidence="8">The sequence shown here is derived from an EMBL/GenBank/DDBJ whole genome shotgun (WGS) entry which is preliminary data.</text>
</comment>
<evidence type="ECO:0000313" key="9">
    <source>
        <dbReference type="Proteomes" id="UP000659344"/>
    </source>
</evidence>
<comment type="similarity">
    <text evidence="2">Belongs to the UPF0719 family.</text>
</comment>
<keyword evidence="6 7" id="KW-0472">Membrane</keyword>
<accession>A0ABQ1Y617</accession>
<evidence type="ECO:0000313" key="8">
    <source>
        <dbReference type="EMBL" id="GGH13918.1"/>
    </source>
</evidence>
<dbReference type="EMBL" id="BMFT01000001">
    <property type="protein sequence ID" value="GGH13918.1"/>
    <property type="molecule type" value="Genomic_DNA"/>
</dbReference>
<dbReference type="Proteomes" id="UP000659344">
    <property type="component" value="Unassembled WGS sequence"/>
</dbReference>
<evidence type="ECO:0000256" key="6">
    <source>
        <dbReference type="ARBA" id="ARBA00023136"/>
    </source>
</evidence>
<evidence type="ECO:0000256" key="7">
    <source>
        <dbReference type="SAM" id="Phobius"/>
    </source>
</evidence>
<evidence type="ECO:0000256" key="1">
    <source>
        <dbReference type="ARBA" id="ARBA00004651"/>
    </source>
</evidence>
<name>A0ABQ1Y617_9BACL</name>
<evidence type="ECO:0000256" key="4">
    <source>
        <dbReference type="ARBA" id="ARBA00022692"/>
    </source>
</evidence>
<feature type="transmembrane region" description="Helical" evidence="7">
    <location>
        <begin position="114"/>
        <end position="133"/>
    </location>
</feature>
<sequence length="138" mass="15081">MRGSIDPLLEQPLGFMVGYLSVAVLELIVFLSFFELVTKYRCWQEIKRGNVAASLATGGKIFGISHIIWRAASEPTIYDFMAWSSVGVGLLFVAYILFQFLTTVFQVDKEIADGNVAVGFIALTVSVSISYLIGACIG</sequence>
<protein>
    <submittedName>
        <fullName evidence="8">UPF0719 transmembrane protein YshE</fullName>
    </submittedName>
</protein>
<evidence type="ECO:0000256" key="3">
    <source>
        <dbReference type="ARBA" id="ARBA00022475"/>
    </source>
</evidence>
<evidence type="ECO:0000256" key="5">
    <source>
        <dbReference type="ARBA" id="ARBA00022989"/>
    </source>
</evidence>
<keyword evidence="9" id="KW-1185">Reference proteome</keyword>
<feature type="transmembrane region" description="Helical" evidence="7">
    <location>
        <begin position="49"/>
        <end position="69"/>
    </location>
</feature>
<dbReference type="PANTHER" id="PTHR40043">
    <property type="entry name" value="UPF0719 INNER MEMBRANE PROTEIN YJFL"/>
    <property type="match status" value="1"/>
</dbReference>
<comment type="subcellular location">
    <subcellularLocation>
        <location evidence="1">Cell membrane</location>
        <topology evidence="1">Multi-pass membrane protein</topology>
    </subcellularLocation>
</comment>
<organism evidence="8 9">
    <name type="scientific">Paenibacillus segetis</name>
    <dbReference type="NCBI Taxonomy" id="1325360"/>
    <lineage>
        <taxon>Bacteria</taxon>
        <taxon>Bacillati</taxon>
        <taxon>Bacillota</taxon>
        <taxon>Bacilli</taxon>
        <taxon>Bacillales</taxon>
        <taxon>Paenibacillaceae</taxon>
        <taxon>Paenibacillus</taxon>
    </lineage>
</organism>
<keyword evidence="5 7" id="KW-1133">Transmembrane helix</keyword>
<proteinExistence type="inferred from homology"/>
<keyword evidence="3" id="KW-1003">Cell membrane</keyword>
<evidence type="ECO:0000256" key="2">
    <source>
        <dbReference type="ARBA" id="ARBA00005779"/>
    </source>
</evidence>
<feature type="transmembrane region" description="Helical" evidence="7">
    <location>
        <begin position="16"/>
        <end position="37"/>
    </location>
</feature>
<reference evidence="9" key="1">
    <citation type="journal article" date="2019" name="Int. J. Syst. Evol. Microbiol.">
        <title>The Global Catalogue of Microorganisms (GCM) 10K type strain sequencing project: providing services to taxonomists for standard genome sequencing and annotation.</title>
        <authorList>
            <consortium name="The Broad Institute Genomics Platform"/>
            <consortium name="The Broad Institute Genome Sequencing Center for Infectious Disease"/>
            <person name="Wu L."/>
            <person name="Ma J."/>
        </authorList>
    </citation>
    <scope>NUCLEOTIDE SEQUENCE [LARGE SCALE GENOMIC DNA]</scope>
    <source>
        <strain evidence="9">CGMCC 1.12769</strain>
    </source>
</reference>
<dbReference type="Pfam" id="PF03994">
    <property type="entry name" value="DUF350"/>
    <property type="match status" value="1"/>
</dbReference>
<dbReference type="RefSeq" id="WP_188535920.1">
    <property type="nucleotide sequence ID" value="NZ_BMFT01000001.1"/>
</dbReference>
<dbReference type="InterPro" id="IPR007140">
    <property type="entry name" value="DUF350"/>
</dbReference>